<protein>
    <submittedName>
        <fullName evidence="1">Uncharacterized protein</fullName>
    </submittedName>
</protein>
<reference evidence="1 2" key="1">
    <citation type="submission" date="2016-05" db="EMBL/GenBank/DDBJ databases">
        <title>Comparative analysis of secretome profiles of manganese(II)-oxidizing ascomycete fungi.</title>
        <authorList>
            <consortium name="DOE Joint Genome Institute"/>
            <person name="Zeiner C.A."/>
            <person name="Purvine S.O."/>
            <person name="Zink E.M."/>
            <person name="Wu S."/>
            <person name="Pasa-Tolic L."/>
            <person name="Chaput D.L."/>
            <person name="Haridas S."/>
            <person name="Grigoriev I.V."/>
            <person name="Santelli C.M."/>
            <person name="Hansel C.M."/>
        </authorList>
    </citation>
    <scope>NUCLEOTIDE SEQUENCE [LARGE SCALE GENOMIC DNA]</scope>
    <source>
        <strain evidence="1 2">AP3s5-JAC2a</strain>
    </source>
</reference>
<organism evidence="1 2">
    <name type="scientific">Paraphaeosphaeria sporulosa</name>
    <dbReference type="NCBI Taxonomy" id="1460663"/>
    <lineage>
        <taxon>Eukaryota</taxon>
        <taxon>Fungi</taxon>
        <taxon>Dikarya</taxon>
        <taxon>Ascomycota</taxon>
        <taxon>Pezizomycotina</taxon>
        <taxon>Dothideomycetes</taxon>
        <taxon>Pleosporomycetidae</taxon>
        <taxon>Pleosporales</taxon>
        <taxon>Massarineae</taxon>
        <taxon>Didymosphaeriaceae</taxon>
        <taxon>Paraphaeosphaeria</taxon>
    </lineage>
</organism>
<keyword evidence="2" id="KW-1185">Reference proteome</keyword>
<dbReference type="InParanoid" id="A0A177CLH9"/>
<sequence length="247" mass="28531">MVTKTSGRIAPGEDECRPSLLLGLNVEVLHNIVAELRLDEDAKALHNSYRTSNVQRDVAQPAHFNLFSIPKPDKFLLAKHSKHNSCPLKRTIEYTRAILQRYDVAASVEALAHLTRTNLSWTPKITLSFPRPITTSFRALHSRSQYDGAVGILQVMRLIKTVDLCFREHYTFWLKAHEVFVENMENALLKFQDFCRALRHVFCQTHNRPKVRRYVLLHDGRAGKTQGVIDYHSIPNLPYTLHMFRVF</sequence>
<accession>A0A177CLH9</accession>
<proteinExistence type="predicted"/>
<dbReference type="Proteomes" id="UP000077069">
    <property type="component" value="Unassembled WGS sequence"/>
</dbReference>
<dbReference type="AlphaFoldDB" id="A0A177CLH9"/>
<evidence type="ECO:0000313" key="1">
    <source>
        <dbReference type="EMBL" id="OAG07637.1"/>
    </source>
</evidence>
<evidence type="ECO:0000313" key="2">
    <source>
        <dbReference type="Proteomes" id="UP000077069"/>
    </source>
</evidence>
<gene>
    <name evidence="1" type="ORF">CC84DRAFT_703558</name>
</gene>
<dbReference type="RefSeq" id="XP_018038002.1">
    <property type="nucleotide sequence ID" value="XM_018187110.1"/>
</dbReference>
<dbReference type="EMBL" id="KV441551">
    <property type="protein sequence ID" value="OAG07637.1"/>
    <property type="molecule type" value="Genomic_DNA"/>
</dbReference>
<dbReference type="OrthoDB" id="3800559at2759"/>
<dbReference type="GeneID" id="28770596"/>
<name>A0A177CLH9_9PLEO</name>